<name>A0A068U380_COFCA</name>
<dbReference type="PANTHER" id="PTHR31672:SF13">
    <property type="entry name" value="F-BOX PROTEIN CPR30-LIKE"/>
    <property type="match status" value="1"/>
</dbReference>
<dbReference type="PhylomeDB" id="A0A068U380"/>
<feature type="domain" description="F-box" evidence="1">
    <location>
        <begin position="20"/>
        <end position="60"/>
    </location>
</feature>
<organism evidence="2 3">
    <name type="scientific">Coffea canephora</name>
    <name type="common">Robusta coffee</name>
    <dbReference type="NCBI Taxonomy" id="49390"/>
    <lineage>
        <taxon>Eukaryota</taxon>
        <taxon>Viridiplantae</taxon>
        <taxon>Streptophyta</taxon>
        <taxon>Embryophyta</taxon>
        <taxon>Tracheophyta</taxon>
        <taxon>Spermatophyta</taxon>
        <taxon>Magnoliopsida</taxon>
        <taxon>eudicotyledons</taxon>
        <taxon>Gunneridae</taxon>
        <taxon>Pentapetalae</taxon>
        <taxon>asterids</taxon>
        <taxon>lamiids</taxon>
        <taxon>Gentianales</taxon>
        <taxon>Rubiaceae</taxon>
        <taxon>Ixoroideae</taxon>
        <taxon>Gardenieae complex</taxon>
        <taxon>Bertiereae - Coffeeae clade</taxon>
        <taxon>Coffeeae</taxon>
        <taxon>Coffea</taxon>
    </lineage>
</organism>
<dbReference type="STRING" id="49390.A0A068U380"/>
<evidence type="ECO:0000313" key="3">
    <source>
        <dbReference type="Proteomes" id="UP000295252"/>
    </source>
</evidence>
<dbReference type="Gramene" id="CDP03020">
    <property type="protein sequence ID" value="CDP03020"/>
    <property type="gene ID" value="GSCOC_T00041488001"/>
</dbReference>
<dbReference type="InParanoid" id="A0A068U380"/>
<accession>A0A068U380</accession>
<dbReference type="InterPro" id="IPR013187">
    <property type="entry name" value="F-box-assoc_dom_typ3"/>
</dbReference>
<dbReference type="InterPro" id="IPR001810">
    <property type="entry name" value="F-box_dom"/>
</dbReference>
<evidence type="ECO:0000313" key="2">
    <source>
        <dbReference type="EMBL" id="CDP03020.1"/>
    </source>
</evidence>
<dbReference type="SUPFAM" id="SSF81383">
    <property type="entry name" value="F-box domain"/>
    <property type="match status" value="1"/>
</dbReference>
<sequence length="431" mass="49542">MGPPTPKCPNSPSAATILAGTEDVLIEILLYLPIKTLIRFKTVSKSWFSLISSSHFSHLHALRHRPTTAASALCLRKSPSQLYLLPLFTRRPKIQTFKFNLTPPDAYNRTPTAPAAGAATATATTYMTRILQSCNGLLLLQVSYNARNAPKDYYIYNPTTRQSRILRLTYHFHNNIVSQSQSQQLGLYLAYDPSKSLDYKVICVSFTPYSVYTYQVFVYDSKFQSWKVANGGKEFVVPYDVKFCDGVYWNGKIHWIRPKGESYYFDIDKDCVVQSIQIPLVGRWRGDRVSDTYYFGNSNGHLHFVTMYLRQASESELRVFEMQDDCSNWSLRYRMDFVDILCYFPEVRRREIDFRDGDTVDYAFCVLGMVREENGEGFLVFHVPGKVVAYKFKDKSFVELADSRALHFSRKGLLKFGCHDAYEFIESLAPV</sequence>
<dbReference type="OrthoDB" id="605328at2759"/>
<dbReference type="Pfam" id="PF08268">
    <property type="entry name" value="FBA_3"/>
    <property type="match status" value="1"/>
</dbReference>
<reference evidence="3" key="1">
    <citation type="journal article" date="2014" name="Science">
        <title>The coffee genome provides insight into the convergent evolution of caffeine biosynthesis.</title>
        <authorList>
            <person name="Denoeud F."/>
            <person name="Carretero-Paulet L."/>
            <person name="Dereeper A."/>
            <person name="Droc G."/>
            <person name="Guyot R."/>
            <person name="Pietrella M."/>
            <person name="Zheng C."/>
            <person name="Alberti A."/>
            <person name="Anthony F."/>
            <person name="Aprea G."/>
            <person name="Aury J.M."/>
            <person name="Bento P."/>
            <person name="Bernard M."/>
            <person name="Bocs S."/>
            <person name="Campa C."/>
            <person name="Cenci A."/>
            <person name="Combes M.C."/>
            <person name="Crouzillat D."/>
            <person name="Da Silva C."/>
            <person name="Daddiego L."/>
            <person name="De Bellis F."/>
            <person name="Dussert S."/>
            <person name="Garsmeur O."/>
            <person name="Gayraud T."/>
            <person name="Guignon V."/>
            <person name="Jahn K."/>
            <person name="Jamilloux V."/>
            <person name="Joet T."/>
            <person name="Labadie K."/>
            <person name="Lan T."/>
            <person name="Leclercq J."/>
            <person name="Lepelley M."/>
            <person name="Leroy T."/>
            <person name="Li L.T."/>
            <person name="Librado P."/>
            <person name="Lopez L."/>
            <person name="Munoz A."/>
            <person name="Noel B."/>
            <person name="Pallavicini A."/>
            <person name="Perrotta G."/>
            <person name="Poncet V."/>
            <person name="Pot D."/>
            <person name="Priyono X."/>
            <person name="Rigoreau M."/>
            <person name="Rouard M."/>
            <person name="Rozas J."/>
            <person name="Tranchant-Dubreuil C."/>
            <person name="VanBuren R."/>
            <person name="Zhang Q."/>
            <person name="Andrade A.C."/>
            <person name="Argout X."/>
            <person name="Bertrand B."/>
            <person name="de Kochko A."/>
            <person name="Graziosi G."/>
            <person name="Henry R.J."/>
            <person name="Jayarama X."/>
            <person name="Ming R."/>
            <person name="Nagai C."/>
            <person name="Rounsley S."/>
            <person name="Sankoff D."/>
            <person name="Giuliano G."/>
            <person name="Albert V.A."/>
            <person name="Wincker P."/>
            <person name="Lashermes P."/>
        </authorList>
    </citation>
    <scope>NUCLEOTIDE SEQUENCE [LARGE SCALE GENOMIC DNA]</scope>
    <source>
        <strain evidence="3">cv. DH200-94</strain>
    </source>
</reference>
<dbReference type="EMBL" id="HG739093">
    <property type="protein sequence ID" value="CDP03020.1"/>
    <property type="molecule type" value="Genomic_DNA"/>
</dbReference>
<dbReference type="InterPro" id="IPR036047">
    <property type="entry name" value="F-box-like_dom_sf"/>
</dbReference>
<dbReference type="CDD" id="cd22157">
    <property type="entry name" value="F-box_AtFBW1-like"/>
    <property type="match status" value="1"/>
</dbReference>
<dbReference type="Proteomes" id="UP000295252">
    <property type="component" value="Chromosome VIII"/>
</dbReference>
<protein>
    <recommendedName>
        <fullName evidence="1">F-box domain-containing protein</fullName>
    </recommendedName>
</protein>
<dbReference type="InterPro" id="IPR050796">
    <property type="entry name" value="SCF_F-box_component"/>
</dbReference>
<keyword evidence="3" id="KW-1185">Reference proteome</keyword>
<gene>
    <name evidence="2" type="ORF">GSCOC_T00041488001</name>
</gene>
<dbReference type="Gene3D" id="1.20.1280.50">
    <property type="match status" value="1"/>
</dbReference>
<dbReference type="SMART" id="SM00256">
    <property type="entry name" value="FBOX"/>
    <property type="match status" value="1"/>
</dbReference>
<dbReference type="OMA" id="ATMHYSG"/>
<dbReference type="PANTHER" id="PTHR31672">
    <property type="entry name" value="BNACNNG10540D PROTEIN"/>
    <property type="match status" value="1"/>
</dbReference>
<dbReference type="AlphaFoldDB" id="A0A068U380"/>
<evidence type="ECO:0000259" key="1">
    <source>
        <dbReference type="SMART" id="SM00256"/>
    </source>
</evidence>
<proteinExistence type="predicted"/>
<dbReference type="NCBIfam" id="TIGR01640">
    <property type="entry name" value="F_box_assoc_1"/>
    <property type="match status" value="1"/>
</dbReference>
<dbReference type="Pfam" id="PF00646">
    <property type="entry name" value="F-box"/>
    <property type="match status" value="1"/>
</dbReference>
<dbReference type="InterPro" id="IPR017451">
    <property type="entry name" value="F-box-assoc_interact_dom"/>
</dbReference>